<reference evidence="1 2" key="1">
    <citation type="submission" date="2019-08" db="EMBL/GenBank/DDBJ databases">
        <title>The genome of the soybean aphid Biotype 1, its phylome, world population structure and adaptation to the North American continent.</title>
        <authorList>
            <person name="Giordano R."/>
            <person name="Donthu R.K."/>
            <person name="Hernandez A.G."/>
            <person name="Wright C.L."/>
            <person name="Zimin A.V."/>
        </authorList>
    </citation>
    <scope>NUCLEOTIDE SEQUENCE [LARGE SCALE GENOMIC DNA]</scope>
    <source>
        <tissue evidence="1">Whole aphids</tissue>
    </source>
</reference>
<dbReference type="AlphaFoldDB" id="A0A6G0TY32"/>
<dbReference type="Proteomes" id="UP000475862">
    <property type="component" value="Unassembled WGS sequence"/>
</dbReference>
<organism evidence="1 2">
    <name type="scientific">Aphis glycines</name>
    <name type="common">Soybean aphid</name>
    <dbReference type="NCBI Taxonomy" id="307491"/>
    <lineage>
        <taxon>Eukaryota</taxon>
        <taxon>Metazoa</taxon>
        <taxon>Ecdysozoa</taxon>
        <taxon>Arthropoda</taxon>
        <taxon>Hexapoda</taxon>
        <taxon>Insecta</taxon>
        <taxon>Pterygota</taxon>
        <taxon>Neoptera</taxon>
        <taxon>Paraneoptera</taxon>
        <taxon>Hemiptera</taxon>
        <taxon>Sternorrhyncha</taxon>
        <taxon>Aphidomorpha</taxon>
        <taxon>Aphidoidea</taxon>
        <taxon>Aphididae</taxon>
        <taxon>Aphidini</taxon>
        <taxon>Aphis</taxon>
        <taxon>Aphis</taxon>
    </lineage>
</organism>
<accession>A0A6G0TY32</accession>
<sequence>MYSSELYLILAENADRRKRGKSVNKLAAAEIWERTVLPTDKTLQFPRRHSPARRAGNVVVPHEDVIDTASSRFLHVTRTRPTIGSAVIPCSHTRAHVRTHTSERLHVQTHTVRPRRHLMAKVRLFVLGRLSFVARRLFFVVFNRFPFSGSSFHPKMSLSLPSAFRSSPFRSSVR</sequence>
<proteinExistence type="predicted"/>
<dbReference type="EMBL" id="VYZN01000013">
    <property type="protein sequence ID" value="KAE9541058.1"/>
    <property type="molecule type" value="Genomic_DNA"/>
</dbReference>
<name>A0A6G0TY32_APHGL</name>
<gene>
    <name evidence="1" type="ORF">AGLY_004303</name>
</gene>
<evidence type="ECO:0000313" key="2">
    <source>
        <dbReference type="Proteomes" id="UP000475862"/>
    </source>
</evidence>
<protein>
    <submittedName>
        <fullName evidence="1">Uncharacterized protein</fullName>
    </submittedName>
</protein>
<evidence type="ECO:0000313" key="1">
    <source>
        <dbReference type="EMBL" id="KAE9541058.1"/>
    </source>
</evidence>
<comment type="caution">
    <text evidence="1">The sequence shown here is derived from an EMBL/GenBank/DDBJ whole genome shotgun (WGS) entry which is preliminary data.</text>
</comment>
<keyword evidence="2" id="KW-1185">Reference proteome</keyword>